<dbReference type="InterPro" id="IPR023214">
    <property type="entry name" value="HAD_sf"/>
</dbReference>
<dbReference type="PANTHER" id="PTHR17901:SF14">
    <property type="entry name" value="MAGNESIUM-DEPENDENT PHOSPHATASE 1"/>
    <property type="match status" value="1"/>
</dbReference>
<accession>A0ABP1RV18</accession>
<dbReference type="Proteomes" id="UP001642540">
    <property type="component" value="Unassembled WGS sequence"/>
</dbReference>
<name>A0ABP1RV18_9HEXA</name>
<comment type="caution">
    <text evidence="1">The sequence shown here is derived from an EMBL/GenBank/DDBJ whole genome shotgun (WGS) entry which is preliminary data.</text>
</comment>
<dbReference type="Gene3D" id="3.40.50.1000">
    <property type="entry name" value="HAD superfamily/HAD-like"/>
    <property type="match status" value="1"/>
</dbReference>
<dbReference type="InterPro" id="IPR036412">
    <property type="entry name" value="HAD-like_sf"/>
</dbReference>
<dbReference type="Pfam" id="PF12689">
    <property type="entry name" value="Acid_PPase"/>
    <property type="match status" value="1"/>
</dbReference>
<gene>
    <name evidence="1" type="ORF">ODALV1_LOCUS26489</name>
</gene>
<dbReference type="EMBL" id="CAXLJM020000111">
    <property type="protein sequence ID" value="CAL8136534.1"/>
    <property type="molecule type" value="Genomic_DNA"/>
</dbReference>
<organism evidence="1 2">
    <name type="scientific">Orchesella dallaii</name>
    <dbReference type="NCBI Taxonomy" id="48710"/>
    <lineage>
        <taxon>Eukaryota</taxon>
        <taxon>Metazoa</taxon>
        <taxon>Ecdysozoa</taxon>
        <taxon>Arthropoda</taxon>
        <taxon>Hexapoda</taxon>
        <taxon>Collembola</taxon>
        <taxon>Entomobryomorpha</taxon>
        <taxon>Entomobryoidea</taxon>
        <taxon>Orchesellidae</taxon>
        <taxon>Orchesellinae</taxon>
        <taxon>Orchesella</taxon>
    </lineage>
</organism>
<keyword evidence="2" id="KW-1185">Reference proteome</keyword>
<proteinExistence type="predicted"/>
<evidence type="ECO:0000313" key="2">
    <source>
        <dbReference type="Proteomes" id="UP001642540"/>
    </source>
</evidence>
<dbReference type="InterPro" id="IPR010036">
    <property type="entry name" value="MDP_1_eu_arc"/>
</dbReference>
<protein>
    <recommendedName>
        <fullName evidence="3">Magnesium-dependent phosphatase 1</fullName>
    </recommendedName>
</protein>
<dbReference type="NCBIfam" id="TIGR01685">
    <property type="entry name" value="MDP-1"/>
    <property type="match status" value="1"/>
</dbReference>
<evidence type="ECO:0008006" key="3">
    <source>
        <dbReference type="Google" id="ProtNLM"/>
    </source>
</evidence>
<reference evidence="1 2" key="1">
    <citation type="submission" date="2024-08" db="EMBL/GenBank/DDBJ databases">
        <authorList>
            <person name="Cucini C."/>
            <person name="Frati F."/>
        </authorList>
    </citation>
    <scope>NUCLEOTIDE SEQUENCE [LARGE SCALE GENOMIC DNA]</scope>
</reference>
<dbReference type="PANTHER" id="PTHR17901">
    <property type="entry name" value="MAGNESIUM-DEPENDENT PHOSPHATASE 1 MDP1"/>
    <property type="match status" value="1"/>
</dbReference>
<evidence type="ECO:0000313" key="1">
    <source>
        <dbReference type="EMBL" id="CAL8136534.1"/>
    </source>
</evidence>
<dbReference type="SUPFAM" id="SSF56784">
    <property type="entry name" value="HAD-like"/>
    <property type="match status" value="1"/>
</dbReference>
<sequence>MKGSKIVDSRGKSIKYYPEVPEALEYIQSLGIPMAIASRTGEIDGANQLLQLFKWNKYFQYKEIYPGCKITHFSRFQKATGLPYSSMMFFDDEERNIRDLSKEGVHCVFVRKGVTMKLLKDALQEFKNKSKSELGWQKD</sequence>